<evidence type="ECO:0000256" key="1">
    <source>
        <dbReference type="ARBA" id="ARBA00001947"/>
    </source>
</evidence>
<proteinExistence type="predicted"/>
<protein>
    <submittedName>
        <fullName evidence="7">Uncharacterized protein KIAA0895-like</fullName>
    </submittedName>
</protein>
<evidence type="ECO:0000256" key="4">
    <source>
        <dbReference type="ARBA" id="ARBA00023049"/>
    </source>
</evidence>
<feature type="region of interest" description="Disordered" evidence="5">
    <location>
        <begin position="365"/>
        <end position="409"/>
    </location>
</feature>
<dbReference type="InParanoid" id="A0A1S3HN54"/>
<organism evidence="6 7">
    <name type="scientific">Lingula anatina</name>
    <name type="common">Brachiopod</name>
    <name type="synonym">Lingula unguis</name>
    <dbReference type="NCBI Taxonomy" id="7574"/>
    <lineage>
        <taxon>Eukaryota</taxon>
        <taxon>Metazoa</taxon>
        <taxon>Spiralia</taxon>
        <taxon>Lophotrochozoa</taxon>
        <taxon>Brachiopoda</taxon>
        <taxon>Linguliformea</taxon>
        <taxon>Lingulata</taxon>
        <taxon>Lingulida</taxon>
        <taxon>Linguloidea</taxon>
        <taxon>Lingulidae</taxon>
        <taxon>Lingula</taxon>
    </lineage>
</organism>
<dbReference type="PANTHER" id="PTHR31817">
    <property type="match status" value="1"/>
</dbReference>
<evidence type="ECO:0000256" key="3">
    <source>
        <dbReference type="ARBA" id="ARBA00022801"/>
    </source>
</evidence>
<keyword evidence="3" id="KW-0378">Hydrolase</keyword>
<dbReference type="Proteomes" id="UP000085678">
    <property type="component" value="Unplaced"/>
</dbReference>
<accession>A0A1S3HN54</accession>
<dbReference type="KEGG" id="lak:106155970"/>
<feature type="compositionally biased region" description="Low complexity" evidence="5">
    <location>
        <begin position="396"/>
        <end position="408"/>
    </location>
</feature>
<evidence type="ECO:0000256" key="5">
    <source>
        <dbReference type="SAM" id="MobiDB-lite"/>
    </source>
</evidence>
<dbReference type="InterPro" id="IPR012548">
    <property type="entry name" value="MATCAP"/>
</dbReference>
<dbReference type="Pfam" id="PF08014">
    <property type="entry name" value="MATCAP"/>
    <property type="match status" value="1"/>
</dbReference>
<comment type="cofactor">
    <cofactor evidence="1">
        <name>Zn(2+)</name>
        <dbReference type="ChEBI" id="CHEBI:29105"/>
    </cofactor>
</comment>
<dbReference type="PANTHER" id="PTHR31817:SF5">
    <property type="match status" value="1"/>
</dbReference>
<feature type="compositionally biased region" description="Polar residues" evidence="5">
    <location>
        <begin position="503"/>
        <end position="512"/>
    </location>
</feature>
<evidence type="ECO:0000313" key="7">
    <source>
        <dbReference type="RefSeq" id="XP_013386474.1"/>
    </source>
</evidence>
<gene>
    <name evidence="7" type="primary">LOC106155970</name>
</gene>
<dbReference type="OrthoDB" id="449345at2759"/>
<feature type="compositionally biased region" description="Polar residues" evidence="5">
    <location>
        <begin position="477"/>
        <end position="495"/>
    </location>
</feature>
<sequence>MVQVNATRRKISKDRICFAKNDHLKKTVLTPLNLAEQKERFLKYGITPQFDFRASVTELEKFTAKKKGEIHFDLLPEAKKILEIVRMKYGDGGAFLEESFGPLIDAEEATVMLKEYIQENNVDGSLRILWSKTLPCSARLSWQGPNLKLNKPECIKYTMWVKDSTENTLLRKQGINCLADHEIGTHFLRMVNECLQPWFADRKHFGIRSHKSVELLKTEEGLANINTVFNAKIKYLWVSAFSYYTACMSVEMTFCELFEHLEGYIINPEMRWKHVMRVKRGLENPNALGGYGKDQCYFEGAVEILRNIENIDFHLLYCGKICLDELPRVKRLARMNCMKIPKFLQDVVKYKKILKHMAKINEIDAQWIPRPPTHSSNKSPERSHSSMEKGRHSRQSKQSTSSMSSKSRFPVIDCPKTSDLSSNIEVDATVPSCCSASCDNNKRFGYPQNSGQWECVKEAKISCTDLSSDDNQISSLHTGTCTLPNQSNRSKSTLLNRPRSRRNATSPNNNNSAFDGKVVRNVCMFGSLGRIFDE</sequence>
<dbReference type="SMART" id="SM01154">
    <property type="entry name" value="DUF1704"/>
    <property type="match status" value="1"/>
</dbReference>
<name>A0A1S3HN54_LINAN</name>
<reference evidence="7" key="1">
    <citation type="submission" date="2025-08" db="UniProtKB">
        <authorList>
            <consortium name="RefSeq"/>
        </authorList>
    </citation>
    <scope>IDENTIFICATION</scope>
    <source>
        <tissue evidence="7">Gonads</tissue>
    </source>
</reference>
<dbReference type="GeneID" id="106155970"/>
<dbReference type="AlphaFoldDB" id="A0A1S3HN54"/>
<dbReference type="GO" id="GO:0006508">
    <property type="term" value="P:proteolysis"/>
    <property type="evidence" value="ECO:0007669"/>
    <property type="project" value="UniProtKB-KW"/>
</dbReference>
<keyword evidence="2" id="KW-0645">Protease</keyword>
<dbReference type="RefSeq" id="XP_013386474.1">
    <property type="nucleotide sequence ID" value="XM_013531020.1"/>
</dbReference>
<keyword evidence="4" id="KW-0482">Metalloprotease</keyword>
<evidence type="ECO:0000313" key="6">
    <source>
        <dbReference type="Proteomes" id="UP000085678"/>
    </source>
</evidence>
<dbReference type="GO" id="GO:0008237">
    <property type="term" value="F:metallopeptidase activity"/>
    <property type="evidence" value="ECO:0007669"/>
    <property type="project" value="UniProtKB-KW"/>
</dbReference>
<feature type="region of interest" description="Disordered" evidence="5">
    <location>
        <begin position="477"/>
        <end position="512"/>
    </location>
</feature>
<feature type="compositionally biased region" description="Basic and acidic residues" evidence="5">
    <location>
        <begin position="379"/>
        <end position="390"/>
    </location>
</feature>
<keyword evidence="6" id="KW-1185">Reference proteome</keyword>
<evidence type="ECO:0000256" key="2">
    <source>
        <dbReference type="ARBA" id="ARBA00022670"/>
    </source>
</evidence>